<proteinExistence type="predicted"/>
<accession>A0A4Q0MJS4</accession>
<dbReference type="RefSeq" id="WP_128777043.1">
    <property type="nucleotide sequence ID" value="NZ_RYFI01000006.1"/>
</dbReference>
<gene>
    <name evidence="3" type="ORF">EK403_08370</name>
</gene>
<evidence type="ECO:0000256" key="2">
    <source>
        <dbReference type="SAM" id="SignalP"/>
    </source>
</evidence>
<keyword evidence="2" id="KW-0732">Signal</keyword>
<feature type="chain" id="PRO_5020500002" evidence="2">
    <location>
        <begin position="20"/>
        <end position="89"/>
    </location>
</feature>
<dbReference type="Proteomes" id="UP000289708">
    <property type="component" value="Unassembled WGS sequence"/>
</dbReference>
<dbReference type="EMBL" id="RYFI01000006">
    <property type="protein sequence ID" value="RXF73971.1"/>
    <property type="molecule type" value="Genomic_DNA"/>
</dbReference>
<evidence type="ECO:0000256" key="1">
    <source>
        <dbReference type="SAM" id="MobiDB-lite"/>
    </source>
</evidence>
<protein>
    <submittedName>
        <fullName evidence="3">Uncharacterized protein</fullName>
    </submittedName>
</protein>
<feature type="signal peptide" evidence="2">
    <location>
        <begin position="1"/>
        <end position="19"/>
    </location>
</feature>
<reference evidence="3 4" key="1">
    <citation type="submission" date="2018-12" db="EMBL/GenBank/DDBJ databases">
        <title>bacterium Hansschlegelia zhihuaiae S113.</title>
        <authorList>
            <person name="He J."/>
        </authorList>
    </citation>
    <scope>NUCLEOTIDE SEQUENCE [LARGE SCALE GENOMIC DNA]</scope>
    <source>
        <strain evidence="3 4">S 113</strain>
    </source>
</reference>
<feature type="compositionally biased region" description="Polar residues" evidence="1">
    <location>
        <begin position="42"/>
        <end position="53"/>
    </location>
</feature>
<keyword evidence="4" id="KW-1185">Reference proteome</keyword>
<dbReference type="AlphaFoldDB" id="A0A4Q0MJS4"/>
<comment type="caution">
    <text evidence="3">The sequence shown here is derived from an EMBL/GenBank/DDBJ whole genome shotgun (WGS) entry which is preliminary data.</text>
</comment>
<evidence type="ECO:0000313" key="3">
    <source>
        <dbReference type="EMBL" id="RXF73971.1"/>
    </source>
</evidence>
<organism evidence="3 4">
    <name type="scientific">Hansschlegelia zhihuaiae</name>
    <dbReference type="NCBI Taxonomy" id="405005"/>
    <lineage>
        <taxon>Bacteria</taxon>
        <taxon>Pseudomonadati</taxon>
        <taxon>Pseudomonadota</taxon>
        <taxon>Alphaproteobacteria</taxon>
        <taxon>Hyphomicrobiales</taxon>
        <taxon>Methylopilaceae</taxon>
        <taxon>Hansschlegelia</taxon>
    </lineage>
</organism>
<name>A0A4Q0MJS4_9HYPH</name>
<sequence>MRALMLAAGALAFAAAAHAQSAVTTQESGVRSAPIAGATPQARENPSPGTTMLEQRERTTVTEPRTTVIEERGSSGVAVESRTKVRTSD</sequence>
<feature type="region of interest" description="Disordered" evidence="1">
    <location>
        <begin position="23"/>
        <end position="89"/>
    </location>
</feature>
<evidence type="ECO:0000313" key="4">
    <source>
        <dbReference type="Proteomes" id="UP000289708"/>
    </source>
</evidence>